<dbReference type="Gene3D" id="3.10.450.40">
    <property type="match status" value="1"/>
</dbReference>
<dbReference type="Proteomes" id="UP000054800">
    <property type="component" value="Unassembled WGS sequence"/>
</dbReference>
<dbReference type="EMBL" id="LMVH01000001">
    <property type="protein sequence ID" value="KUL98050.1"/>
    <property type="molecule type" value="Genomic_DNA"/>
</dbReference>
<dbReference type="SUPFAM" id="SSF160719">
    <property type="entry name" value="gpW/gp25-like"/>
    <property type="match status" value="1"/>
</dbReference>
<protein>
    <submittedName>
        <fullName evidence="1">Uncharacterized protein</fullName>
    </submittedName>
</protein>
<accession>A0A101K5S6</accession>
<dbReference type="AlphaFoldDB" id="A0A101K5S6"/>
<organism evidence="1 2">
    <name type="scientific">Fusobacterium nucleatum subsp. nucleatum</name>
    <dbReference type="NCBI Taxonomy" id="76856"/>
    <lineage>
        <taxon>Bacteria</taxon>
        <taxon>Fusobacteriati</taxon>
        <taxon>Fusobacteriota</taxon>
        <taxon>Fusobacteriia</taxon>
        <taxon>Fusobacteriales</taxon>
        <taxon>Fusobacteriaceae</taxon>
        <taxon>Fusobacterium</taxon>
    </lineage>
</organism>
<proteinExistence type="predicted"/>
<sequence>MIVSNNVVPKHPKLMELYVLLNTKRGTVPLHRDLGIDNRMIDRPITVIKNNIFNELQMQINKYIKGLTLNNVNCKATENGLEIECEVEIDERI</sequence>
<reference evidence="1 2" key="1">
    <citation type="submission" date="2015-10" db="EMBL/GenBank/DDBJ databases">
        <authorList>
            <person name="Gilbert D.G."/>
        </authorList>
    </citation>
    <scope>NUCLEOTIDE SEQUENCE [LARGE SCALE GENOMIC DNA]</scope>
    <source>
        <strain evidence="1 2">ChDC F311</strain>
    </source>
</reference>
<dbReference type="RefSeq" id="WP_059222348.1">
    <property type="nucleotide sequence ID" value="NZ_LMVH01000001.1"/>
</dbReference>
<comment type="caution">
    <text evidence="1">The sequence shown here is derived from an EMBL/GenBank/DDBJ whole genome shotgun (WGS) entry which is preliminary data.</text>
</comment>
<name>A0A101K5S6_FUSNC</name>
<gene>
    <name evidence="1" type="ORF">RO03_00475</name>
</gene>
<dbReference type="OrthoDB" id="92682at2"/>
<evidence type="ECO:0000313" key="2">
    <source>
        <dbReference type="Proteomes" id="UP000054800"/>
    </source>
</evidence>
<evidence type="ECO:0000313" key="1">
    <source>
        <dbReference type="EMBL" id="KUL98050.1"/>
    </source>
</evidence>